<proteinExistence type="predicted"/>
<reference evidence="1" key="1">
    <citation type="submission" date="2020-04" db="EMBL/GenBank/DDBJ databases">
        <authorList>
            <person name="Chiriac C."/>
            <person name="Salcher M."/>
            <person name="Ghai R."/>
            <person name="Kavagutti S V."/>
        </authorList>
    </citation>
    <scope>NUCLEOTIDE SEQUENCE</scope>
</reference>
<sequence>MTSTLYALNGLLDNLAHWFGWLGPYRVHLKAPLGITYTLGAFTEKQGLRLLHESAYNGYLAKGGELVAIKFSGGKNV</sequence>
<name>A0A6J5LYU5_9CAUD</name>
<evidence type="ECO:0000313" key="1">
    <source>
        <dbReference type="EMBL" id="CAB4139062.1"/>
    </source>
</evidence>
<gene>
    <name evidence="1" type="ORF">UFOVP336_16</name>
</gene>
<dbReference type="EMBL" id="LR796359">
    <property type="protein sequence ID" value="CAB4139062.1"/>
    <property type="molecule type" value="Genomic_DNA"/>
</dbReference>
<organism evidence="1">
    <name type="scientific">uncultured Caudovirales phage</name>
    <dbReference type="NCBI Taxonomy" id="2100421"/>
    <lineage>
        <taxon>Viruses</taxon>
        <taxon>Duplodnaviria</taxon>
        <taxon>Heunggongvirae</taxon>
        <taxon>Uroviricota</taxon>
        <taxon>Caudoviricetes</taxon>
        <taxon>Peduoviridae</taxon>
        <taxon>Maltschvirus</taxon>
        <taxon>Maltschvirus maltsch</taxon>
    </lineage>
</organism>
<accession>A0A6J5LYU5</accession>
<protein>
    <submittedName>
        <fullName evidence="1">Uncharacterized protein</fullName>
    </submittedName>
</protein>